<protein>
    <submittedName>
        <fullName evidence="1">TIGR04222 domain-containing membrane protein</fullName>
    </submittedName>
</protein>
<name>A0A6B3C9R8_9ACTN</name>
<proteinExistence type="predicted"/>
<organism evidence="1">
    <name type="scientific">Streptomyces sp. SID12501</name>
    <dbReference type="NCBI Taxonomy" id="2706042"/>
    <lineage>
        <taxon>Bacteria</taxon>
        <taxon>Bacillati</taxon>
        <taxon>Actinomycetota</taxon>
        <taxon>Actinomycetes</taxon>
        <taxon>Kitasatosporales</taxon>
        <taxon>Streptomycetaceae</taxon>
        <taxon>Streptomyces</taxon>
    </lineage>
</organism>
<feature type="non-terminal residue" evidence="1">
    <location>
        <position position="62"/>
    </location>
</feature>
<dbReference type="EMBL" id="JAAGLU010000547">
    <property type="protein sequence ID" value="NEC93154.1"/>
    <property type="molecule type" value="Genomic_DNA"/>
</dbReference>
<gene>
    <name evidence="1" type="ORF">G3I71_47220</name>
</gene>
<evidence type="ECO:0000313" key="1">
    <source>
        <dbReference type="EMBL" id="NEC93154.1"/>
    </source>
</evidence>
<accession>A0A6B3C9R8</accession>
<comment type="caution">
    <text evidence="1">The sequence shown here is derived from an EMBL/GenBank/DDBJ whole genome shotgun (WGS) entry which is preliminary data.</text>
</comment>
<dbReference type="AlphaFoldDB" id="A0A6B3C9R8"/>
<reference evidence="1" key="1">
    <citation type="submission" date="2020-01" db="EMBL/GenBank/DDBJ databases">
        <title>Insect and environment-associated Actinomycetes.</title>
        <authorList>
            <person name="Currrie C."/>
            <person name="Chevrette M."/>
            <person name="Carlson C."/>
            <person name="Stubbendieck R."/>
            <person name="Wendt-Pienkowski E."/>
        </authorList>
    </citation>
    <scope>NUCLEOTIDE SEQUENCE</scope>
    <source>
        <strain evidence="1">SID12501</strain>
    </source>
</reference>
<sequence>MDGELTGHAVERRVYAYCGREKSIGAVHRDLQRSREIWEIGRRLAAWGLVRGADRRVTREGR</sequence>